<dbReference type="Proteomes" id="UP000324159">
    <property type="component" value="Unassembled WGS sequence"/>
</dbReference>
<dbReference type="Gene3D" id="2.10.260.10">
    <property type="match status" value="1"/>
</dbReference>
<evidence type="ECO:0000313" key="2">
    <source>
        <dbReference type="Proteomes" id="UP000324159"/>
    </source>
</evidence>
<gene>
    <name evidence="1" type="ORF">EDC39_1125</name>
</gene>
<protein>
    <submittedName>
        <fullName evidence="1">Uncharacterized protein</fullName>
    </submittedName>
</protein>
<accession>A0A5D3WFQ3</accession>
<keyword evidence="2" id="KW-1185">Reference proteome</keyword>
<dbReference type="EMBL" id="VNIB01000012">
    <property type="protein sequence ID" value="TYO96717.1"/>
    <property type="molecule type" value="Genomic_DNA"/>
</dbReference>
<organism evidence="1 2">
    <name type="scientific">Geothermobacter ehrlichii</name>
    <dbReference type="NCBI Taxonomy" id="213224"/>
    <lineage>
        <taxon>Bacteria</taxon>
        <taxon>Pseudomonadati</taxon>
        <taxon>Thermodesulfobacteriota</taxon>
        <taxon>Desulfuromonadia</taxon>
        <taxon>Desulfuromonadales</taxon>
        <taxon>Geothermobacteraceae</taxon>
        <taxon>Geothermobacter</taxon>
    </lineage>
</organism>
<dbReference type="AlphaFoldDB" id="A0A5D3WFQ3"/>
<sequence length="74" mass="8380">MKVTIKGQVTIPKHVREKSTCNTDVREGIRPLLCPIFFIDAHAAVSQLPLLSRDRARFQTYFPTVELITPDTTP</sequence>
<evidence type="ECO:0000313" key="1">
    <source>
        <dbReference type="EMBL" id="TYO96717.1"/>
    </source>
</evidence>
<dbReference type="OrthoDB" id="9800524at2"/>
<comment type="caution">
    <text evidence="1">The sequence shown here is derived from an EMBL/GenBank/DDBJ whole genome shotgun (WGS) entry which is preliminary data.</text>
</comment>
<reference evidence="1 2" key="1">
    <citation type="submission" date="2019-07" db="EMBL/GenBank/DDBJ databases">
        <title>Genomic Encyclopedia of Type Strains, Phase IV (KMG-IV): sequencing the most valuable type-strain genomes for metagenomic binning, comparative biology and taxonomic classification.</title>
        <authorList>
            <person name="Goeker M."/>
        </authorList>
    </citation>
    <scope>NUCLEOTIDE SEQUENCE [LARGE SCALE GENOMIC DNA]</scope>
    <source>
        <strain evidence="1 2">SS015</strain>
    </source>
</reference>
<name>A0A5D3WFQ3_9BACT</name>
<proteinExistence type="predicted"/>